<protein>
    <submittedName>
        <fullName evidence="6">DNA-binding transcriptional regulator, LysR family</fullName>
    </submittedName>
</protein>
<dbReference type="CDD" id="cd08412">
    <property type="entry name" value="PBP2_PAO1_like"/>
    <property type="match status" value="1"/>
</dbReference>
<dbReference type="PANTHER" id="PTHR30346">
    <property type="entry name" value="TRANSCRIPTIONAL DUAL REGULATOR HCAR-RELATED"/>
    <property type="match status" value="1"/>
</dbReference>
<proteinExistence type="inferred from homology"/>
<name>A0A1H1LUT8_9MICO</name>
<accession>A0A1H1LUT8</accession>
<dbReference type="Gene3D" id="1.10.10.10">
    <property type="entry name" value="Winged helix-like DNA-binding domain superfamily/Winged helix DNA-binding domain"/>
    <property type="match status" value="1"/>
</dbReference>
<organism evidence="6 7">
    <name type="scientific">Brevibacterium siliguriense</name>
    <dbReference type="NCBI Taxonomy" id="1136497"/>
    <lineage>
        <taxon>Bacteria</taxon>
        <taxon>Bacillati</taxon>
        <taxon>Actinomycetota</taxon>
        <taxon>Actinomycetes</taxon>
        <taxon>Micrococcales</taxon>
        <taxon>Brevibacteriaceae</taxon>
        <taxon>Brevibacterium</taxon>
    </lineage>
</organism>
<dbReference type="Proteomes" id="UP000199597">
    <property type="component" value="Chromosome I"/>
</dbReference>
<dbReference type="InterPro" id="IPR036388">
    <property type="entry name" value="WH-like_DNA-bd_sf"/>
</dbReference>
<keyword evidence="4" id="KW-0804">Transcription</keyword>
<dbReference type="GO" id="GO:0032993">
    <property type="term" value="C:protein-DNA complex"/>
    <property type="evidence" value="ECO:0007669"/>
    <property type="project" value="TreeGrafter"/>
</dbReference>
<evidence type="ECO:0000313" key="7">
    <source>
        <dbReference type="Proteomes" id="UP000199597"/>
    </source>
</evidence>
<gene>
    <name evidence="6" type="ORF">SAMN04489752_0252</name>
</gene>
<keyword evidence="7" id="KW-1185">Reference proteome</keyword>
<dbReference type="GO" id="GO:0003700">
    <property type="term" value="F:DNA-binding transcription factor activity"/>
    <property type="evidence" value="ECO:0007669"/>
    <property type="project" value="InterPro"/>
</dbReference>
<keyword evidence="3 6" id="KW-0238">DNA-binding</keyword>
<evidence type="ECO:0000256" key="3">
    <source>
        <dbReference type="ARBA" id="ARBA00023125"/>
    </source>
</evidence>
<dbReference type="InterPro" id="IPR000847">
    <property type="entry name" value="LysR_HTH_N"/>
</dbReference>
<reference evidence="7" key="1">
    <citation type="submission" date="2016-10" db="EMBL/GenBank/DDBJ databases">
        <authorList>
            <person name="Varghese N."/>
            <person name="Submissions S."/>
        </authorList>
    </citation>
    <scope>NUCLEOTIDE SEQUENCE [LARGE SCALE GENOMIC DNA]</scope>
    <source>
        <strain evidence="7">DSM 23676</strain>
    </source>
</reference>
<dbReference type="Pfam" id="PF03466">
    <property type="entry name" value="LysR_substrate"/>
    <property type="match status" value="1"/>
</dbReference>
<evidence type="ECO:0000256" key="4">
    <source>
        <dbReference type="ARBA" id="ARBA00023163"/>
    </source>
</evidence>
<dbReference type="Gene3D" id="3.40.190.10">
    <property type="entry name" value="Periplasmic binding protein-like II"/>
    <property type="match status" value="2"/>
</dbReference>
<dbReference type="AlphaFoldDB" id="A0A1H1LUT8"/>
<dbReference type="PANTHER" id="PTHR30346:SF0">
    <property type="entry name" value="HCA OPERON TRANSCRIPTIONAL ACTIVATOR HCAR"/>
    <property type="match status" value="1"/>
</dbReference>
<dbReference type="PRINTS" id="PR00039">
    <property type="entry name" value="HTHLYSR"/>
</dbReference>
<evidence type="ECO:0000256" key="1">
    <source>
        <dbReference type="ARBA" id="ARBA00009437"/>
    </source>
</evidence>
<keyword evidence="2" id="KW-0805">Transcription regulation</keyword>
<dbReference type="GO" id="GO:0003677">
    <property type="term" value="F:DNA binding"/>
    <property type="evidence" value="ECO:0007669"/>
    <property type="project" value="UniProtKB-KW"/>
</dbReference>
<comment type="similarity">
    <text evidence="1">Belongs to the LysR transcriptional regulatory family.</text>
</comment>
<dbReference type="EMBL" id="LT629766">
    <property type="protein sequence ID" value="SDR78408.1"/>
    <property type="molecule type" value="Genomic_DNA"/>
</dbReference>
<dbReference type="PROSITE" id="PS50931">
    <property type="entry name" value="HTH_LYSR"/>
    <property type="match status" value="1"/>
</dbReference>
<evidence type="ECO:0000259" key="5">
    <source>
        <dbReference type="PROSITE" id="PS50931"/>
    </source>
</evidence>
<dbReference type="SUPFAM" id="SSF53850">
    <property type="entry name" value="Periplasmic binding protein-like II"/>
    <property type="match status" value="1"/>
</dbReference>
<feature type="domain" description="HTH lysR-type" evidence="5">
    <location>
        <begin position="7"/>
        <end position="65"/>
    </location>
</feature>
<dbReference type="SUPFAM" id="SSF46785">
    <property type="entry name" value="Winged helix' DNA-binding domain"/>
    <property type="match status" value="1"/>
</dbReference>
<dbReference type="Pfam" id="PF00126">
    <property type="entry name" value="HTH_1"/>
    <property type="match status" value="1"/>
</dbReference>
<evidence type="ECO:0000256" key="2">
    <source>
        <dbReference type="ARBA" id="ARBA00023015"/>
    </source>
</evidence>
<dbReference type="FunFam" id="1.10.10.10:FF:000001">
    <property type="entry name" value="LysR family transcriptional regulator"/>
    <property type="match status" value="1"/>
</dbReference>
<dbReference type="OrthoDB" id="3461141at2"/>
<dbReference type="STRING" id="1136497.SAMN04489752_0252"/>
<dbReference type="InterPro" id="IPR036390">
    <property type="entry name" value="WH_DNA-bd_sf"/>
</dbReference>
<dbReference type="InterPro" id="IPR005119">
    <property type="entry name" value="LysR_subst-bd"/>
</dbReference>
<evidence type="ECO:0000313" key="6">
    <source>
        <dbReference type="EMBL" id="SDR78408.1"/>
    </source>
</evidence>
<dbReference type="RefSeq" id="WP_092009291.1">
    <property type="nucleotide sequence ID" value="NZ_LT629766.1"/>
</dbReference>
<sequence length="308" mass="33880">MVQRFAITLTQLSYFAECAKTLNMTEASQELHIAQSAVSTAINQLEKALGAPLFVRQHSKGLVLTSAGESLLHETREIFGRITDAVDSIQAGQREVRGTIVIACFQTIAPFLLPQLLQRLGERHPELTVEVVEGDHEESIDALRSGRAELALNYDLTESDGIRAEIVGEARPHVIVGTDHRLARRKKVSLSELAEDDFVVLDLPDSREYFLNMLRLAGITPHVRYRSSSYETVRSMVAMGLGFSILNQRPRIRQTYTGERTTILEISDPVPTLHVAVSTLARSGQTAKAAAVADVVREILAEVAPESG</sequence>